<keyword evidence="2" id="KW-1185">Reference proteome</keyword>
<evidence type="ECO:0000313" key="2">
    <source>
        <dbReference type="Proteomes" id="UP000499080"/>
    </source>
</evidence>
<dbReference type="AlphaFoldDB" id="A0A4Y2FUJ8"/>
<dbReference type="Proteomes" id="UP000499080">
    <property type="component" value="Unassembled WGS sequence"/>
</dbReference>
<accession>A0A4Y2FUJ8</accession>
<reference evidence="1 2" key="1">
    <citation type="journal article" date="2019" name="Sci. Rep.">
        <title>Orb-weaving spider Araneus ventricosus genome elucidates the spidroin gene catalogue.</title>
        <authorList>
            <person name="Kono N."/>
            <person name="Nakamura H."/>
            <person name="Ohtoshi R."/>
            <person name="Moran D.A.P."/>
            <person name="Shinohara A."/>
            <person name="Yoshida Y."/>
            <person name="Fujiwara M."/>
            <person name="Mori M."/>
            <person name="Tomita M."/>
            <person name="Arakawa K."/>
        </authorList>
    </citation>
    <scope>NUCLEOTIDE SEQUENCE [LARGE SCALE GENOMIC DNA]</scope>
</reference>
<dbReference type="EMBL" id="BGPR01252057">
    <property type="protein sequence ID" value="GBM45180.1"/>
    <property type="molecule type" value="Genomic_DNA"/>
</dbReference>
<proteinExistence type="predicted"/>
<protein>
    <submittedName>
        <fullName evidence="1">Uncharacterized protein</fullName>
    </submittedName>
</protein>
<name>A0A4Y2FUJ8_ARAVE</name>
<gene>
    <name evidence="1" type="ORF">AVEN_53562_1</name>
</gene>
<feature type="non-terminal residue" evidence="1">
    <location>
        <position position="37"/>
    </location>
</feature>
<evidence type="ECO:0000313" key="1">
    <source>
        <dbReference type="EMBL" id="GBM45180.1"/>
    </source>
</evidence>
<sequence length="37" mass="4157">MTTDFNGHTVFVTAAETHVKELEVQQNQTAHQISDMP</sequence>
<organism evidence="1 2">
    <name type="scientific">Araneus ventricosus</name>
    <name type="common">Orbweaver spider</name>
    <name type="synonym">Epeira ventricosa</name>
    <dbReference type="NCBI Taxonomy" id="182803"/>
    <lineage>
        <taxon>Eukaryota</taxon>
        <taxon>Metazoa</taxon>
        <taxon>Ecdysozoa</taxon>
        <taxon>Arthropoda</taxon>
        <taxon>Chelicerata</taxon>
        <taxon>Arachnida</taxon>
        <taxon>Araneae</taxon>
        <taxon>Araneomorphae</taxon>
        <taxon>Entelegynae</taxon>
        <taxon>Araneoidea</taxon>
        <taxon>Araneidae</taxon>
        <taxon>Araneus</taxon>
    </lineage>
</organism>
<comment type="caution">
    <text evidence="1">The sequence shown here is derived from an EMBL/GenBank/DDBJ whole genome shotgun (WGS) entry which is preliminary data.</text>
</comment>